<evidence type="ECO:0000256" key="1">
    <source>
        <dbReference type="ARBA" id="ARBA00004651"/>
    </source>
</evidence>
<proteinExistence type="predicted"/>
<dbReference type="InterPro" id="IPR003740">
    <property type="entry name" value="YitT"/>
</dbReference>
<dbReference type="PANTHER" id="PTHR33545:SF5">
    <property type="entry name" value="UPF0750 MEMBRANE PROTEIN YITT"/>
    <property type="match status" value="1"/>
</dbReference>
<evidence type="ECO:0000256" key="2">
    <source>
        <dbReference type="ARBA" id="ARBA00022475"/>
    </source>
</evidence>
<accession>A0A9D1ELL6</accession>
<dbReference type="CDD" id="cd16380">
    <property type="entry name" value="YitT_C"/>
    <property type="match status" value="1"/>
</dbReference>
<dbReference type="Gene3D" id="3.30.70.120">
    <property type="match status" value="1"/>
</dbReference>
<dbReference type="PANTHER" id="PTHR33545">
    <property type="entry name" value="UPF0750 MEMBRANE PROTEIN YITT-RELATED"/>
    <property type="match status" value="1"/>
</dbReference>
<dbReference type="AlphaFoldDB" id="A0A9D1ELL6"/>
<sequence>MVKKTAADLFYDLAGGALYALGIYTFASSAGFAPGGVSGLALMARHLWGVPIGAVTLLLNIPLILFSLKILGKAFLLRSLRSMLFCTFFLDLVFPLLPPYRGSSFLAALYSGLFTGSALALFYMRGSSSGGIDFLTLSLKTLRPHLSIGTLMLLVDLFILLLGWPVFGNVDAVLYGATATFVTSTVIDKLMYRSGSGKLVLIITSPESSVAEQISADCGRGSTALLARGTYTGRDRQILLCACSRREAYKVKSAAVRADGSAFVMVLETNEVFGEGFRSLS</sequence>
<evidence type="ECO:0000313" key="9">
    <source>
        <dbReference type="Proteomes" id="UP000886841"/>
    </source>
</evidence>
<dbReference type="InterPro" id="IPR051461">
    <property type="entry name" value="UPF0750_membrane"/>
</dbReference>
<dbReference type="Pfam" id="PF02588">
    <property type="entry name" value="YitT_membrane"/>
    <property type="match status" value="1"/>
</dbReference>
<organism evidence="8 9">
    <name type="scientific">Candidatus Egerieimonas intestinavium</name>
    <dbReference type="NCBI Taxonomy" id="2840777"/>
    <lineage>
        <taxon>Bacteria</taxon>
        <taxon>Bacillati</taxon>
        <taxon>Bacillota</taxon>
        <taxon>Clostridia</taxon>
        <taxon>Lachnospirales</taxon>
        <taxon>Lachnospiraceae</taxon>
        <taxon>Lachnospiraceae incertae sedis</taxon>
        <taxon>Candidatus Egerieimonas</taxon>
    </lineage>
</organism>
<name>A0A9D1ELL6_9FIRM</name>
<feature type="domain" description="DUF2179" evidence="7">
    <location>
        <begin position="220"/>
        <end position="274"/>
    </location>
</feature>
<evidence type="ECO:0000259" key="7">
    <source>
        <dbReference type="Pfam" id="PF10035"/>
    </source>
</evidence>
<reference evidence="8" key="1">
    <citation type="submission" date="2020-10" db="EMBL/GenBank/DDBJ databases">
        <authorList>
            <person name="Gilroy R."/>
        </authorList>
    </citation>
    <scope>NUCLEOTIDE SEQUENCE</scope>
    <source>
        <strain evidence="8">ChiSxjej1B13-7041</strain>
    </source>
</reference>
<evidence type="ECO:0000313" key="8">
    <source>
        <dbReference type="EMBL" id="HIR94323.1"/>
    </source>
</evidence>
<keyword evidence="3 6" id="KW-0812">Transmembrane</keyword>
<feature type="transmembrane region" description="Helical" evidence="6">
    <location>
        <begin position="104"/>
        <end position="124"/>
    </location>
</feature>
<evidence type="ECO:0000256" key="3">
    <source>
        <dbReference type="ARBA" id="ARBA00022692"/>
    </source>
</evidence>
<dbReference type="EMBL" id="DVHU01000115">
    <property type="protein sequence ID" value="HIR94323.1"/>
    <property type="molecule type" value="Genomic_DNA"/>
</dbReference>
<protein>
    <submittedName>
        <fullName evidence="8">YitT family protein</fullName>
    </submittedName>
</protein>
<dbReference type="Proteomes" id="UP000886841">
    <property type="component" value="Unassembled WGS sequence"/>
</dbReference>
<gene>
    <name evidence="8" type="ORF">IAB98_12990</name>
</gene>
<feature type="transmembrane region" description="Helical" evidence="6">
    <location>
        <begin position="145"/>
        <end position="167"/>
    </location>
</feature>
<feature type="transmembrane region" description="Helical" evidence="6">
    <location>
        <begin position="9"/>
        <end position="27"/>
    </location>
</feature>
<comment type="subcellular location">
    <subcellularLocation>
        <location evidence="1">Cell membrane</location>
        <topology evidence="1">Multi-pass membrane protein</topology>
    </subcellularLocation>
</comment>
<keyword evidence="5 6" id="KW-0472">Membrane</keyword>
<keyword evidence="4 6" id="KW-1133">Transmembrane helix</keyword>
<evidence type="ECO:0000256" key="6">
    <source>
        <dbReference type="SAM" id="Phobius"/>
    </source>
</evidence>
<evidence type="ECO:0000256" key="4">
    <source>
        <dbReference type="ARBA" id="ARBA00022989"/>
    </source>
</evidence>
<feature type="transmembrane region" description="Helical" evidence="6">
    <location>
        <begin position="80"/>
        <end position="98"/>
    </location>
</feature>
<reference evidence="8" key="2">
    <citation type="journal article" date="2021" name="PeerJ">
        <title>Extensive microbial diversity within the chicken gut microbiome revealed by metagenomics and culture.</title>
        <authorList>
            <person name="Gilroy R."/>
            <person name="Ravi A."/>
            <person name="Getino M."/>
            <person name="Pursley I."/>
            <person name="Horton D.L."/>
            <person name="Alikhan N.F."/>
            <person name="Baker D."/>
            <person name="Gharbi K."/>
            <person name="Hall N."/>
            <person name="Watson M."/>
            <person name="Adriaenssens E.M."/>
            <person name="Foster-Nyarko E."/>
            <person name="Jarju S."/>
            <person name="Secka A."/>
            <person name="Antonio M."/>
            <person name="Oren A."/>
            <person name="Chaudhuri R.R."/>
            <person name="La Ragione R."/>
            <person name="Hildebrand F."/>
            <person name="Pallen M.J."/>
        </authorList>
    </citation>
    <scope>NUCLEOTIDE SEQUENCE</scope>
    <source>
        <strain evidence="8">ChiSxjej1B13-7041</strain>
    </source>
</reference>
<feature type="transmembrane region" description="Helical" evidence="6">
    <location>
        <begin position="47"/>
        <end position="68"/>
    </location>
</feature>
<dbReference type="Pfam" id="PF10035">
    <property type="entry name" value="DUF2179"/>
    <property type="match status" value="1"/>
</dbReference>
<dbReference type="InterPro" id="IPR015867">
    <property type="entry name" value="N-reg_PII/ATP_PRibTrfase_C"/>
</dbReference>
<comment type="caution">
    <text evidence="8">The sequence shown here is derived from an EMBL/GenBank/DDBJ whole genome shotgun (WGS) entry which is preliminary data.</text>
</comment>
<dbReference type="InterPro" id="IPR019264">
    <property type="entry name" value="DUF2179"/>
</dbReference>
<dbReference type="PIRSF" id="PIRSF006483">
    <property type="entry name" value="Membrane_protein_YitT"/>
    <property type="match status" value="1"/>
</dbReference>
<dbReference type="GO" id="GO:0005886">
    <property type="term" value="C:plasma membrane"/>
    <property type="evidence" value="ECO:0007669"/>
    <property type="project" value="UniProtKB-SubCell"/>
</dbReference>
<evidence type="ECO:0000256" key="5">
    <source>
        <dbReference type="ARBA" id="ARBA00023136"/>
    </source>
</evidence>
<keyword evidence="2" id="KW-1003">Cell membrane</keyword>